<evidence type="ECO:0000313" key="12">
    <source>
        <dbReference type="EMBL" id="SFP64162.1"/>
    </source>
</evidence>
<keyword evidence="4 8" id="KW-0479">Metal-binding</keyword>
<evidence type="ECO:0000313" key="14">
    <source>
        <dbReference type="Proteomes" id="UP000321547"/>
    </source>
</evidence>
<feature type="compositionally biased region" description="Basic and acidic residues" evidence="9">
    <location>
        <begin position="188"/>
        <end position="197"/>
    </location>
</feature>
<evidence type="ECO:0000256" key="4">
    <source>
        <dbReference type="ARBA" id="ARBA00022723"/>
    </source>
</evidence>
<dbReference type="FunFam" id="3.40.140.10:FF:000005">
    <property type="entry name" value="tRNA-specific adenosine deaminase"/>
    <property type="match status" value="1"/>
</dbReference>
<comment type="function">
    <text evidence="8">Catalyzes the deamination of adenosine to inosine at the wobble position 34 of tRNA(Arg2).</text>
</comment>
<evidence type="ECO:0000313" key="11">
    <source>
        <dbReference type="EMBL" id="GEM02430.1"/>
    </source>
</evidence>
<comment type="cofactor">
    <cofactor evidence="8">
        <name>Zn(2+)</name>
        <dbReference type="ChEBI" id="CHEBI:29105"/>
    </cofactor>
    <text evidence="8">Binds 1 zinc ion per subunit.</text>
</comment>
<dbReference type="InterPro" id="IPR028883">
    <property type="entry name" value="tRNA_aden_deaminase"/>
</dbReference>
<feature type="region of interest" description="Disordered" evidence="9">
    <location>
        <begin position="157"/>
        <end position="197"/>
    </location>
</feature>
<dbReference type="EMBL" id="BJWI01000037">
    <property type="protein sequence ID" value="GEM02430.1"/>
    <property type="molecule type" value="Genomic_DNA"/>
</dbReference>
<dbReference type="RefSeq" id="WP_089833302.1">
    <property type="nucleotide sequence ID" value="NZ_BJWI01000037.1"/>
</dbReference>
<dbReference type="GO" id="GO:0008270">
    <property type="term" value="F:zinc ion binding"/>
    <property type="evidence" value="ECO:0007669"/>
    <property type="project" value="UniProtKB-UniRule"/>
</dbReference>
<comment type="subunit">
    <text evidence="2 8">Homodimer.</text>
</comment>
<dbReference type="Proteomes" id="UP000242243">
    <property type="component" value="Unassembled WGS sequence"/>
</dbReference>
<evidence type="ECO:0000256" key="7">
    <source>
        <dbReference type="ARBA" id="ARBA00048045"/>
    </source>
</evidence>
<feature type="binding site" evidence="8">
    <location>
        <position position="88"/>
    </location>
    <ligand>
        <name>Zn(2+)</name>
        <dbReference type="ChEBI" id="CHEBI:29105"/>
        <note>catalytic</note>
    </ligand>
</feature>
<keyword evidence="6 8" id="KW-0862">Zinc</keyword>
<feature type="binding site" evidence="8">
    <location>
        <position position="91"/>
    </location>
    <ligand>
        <name>Zn(2+)</name>
        <dbReference type="ChEBI" id="CHEBI:29105"/>
        <note>catalytic</note>
    </ligand>
</feature>
<dbReference type="GO" id="GO:0052717">
    <property type="term" value="F:tRNA-specific adenosine-34 deaminase activity"/>
    <property type="evidence" value="ECO:0007669"/>
    <property type="project" value="UniProtKB-UniRule"/>
</dbReference>
<proteinExistence type="inferred from homology"/>
<feature type="binding site" evidence="8">
    <location>
        <position position="58"/>
    </location>
    <ligand>
        <name>Zn(2+)</name>
        <dbReference type="ChEBI" id="CHEBI:29105"/>
        <note>catalytic</note>
    </ligand>
</feature>
<dbReference type="CDD" id="cd01285">
    <property type="entry name" value="nucleoside_deaminase"/>
    <property type="match status" value="1"/>
</dbReference>
<dbReference type="InterPro" id="IPR002125">
    <property type="entry name" value="CMP_dCMP_dom"/>
</dbReference>
<dbReference type="OrthoDB" id="9802676at2"/>
<evidence type="ECO:0000256" key="8">
    <source>
        <dbReference type="HAMAP-Rule" id="MF_00972"/>
    </source>
</evidence>
<dbReference type="PROSITE" id="PS51747">
    <property type="entry name" value="CYT_DCMP_DEAMINASES_2"/>
    <property type="match status" value="1"/>
</dbReference>
<reference evidence="11 14" key="2">
    <citation type="submission" date="2019-07" db="EMBL/GenBank/DDBJ databases">
        <title>Whole genome shotgun sequence of Halolactibacillus halophilus NBRC 100868.</title>
        <authorList>
            <person name="Hosoyama A."/>
            <person name="Uohara A."/>
            <person name="Ohji S."/>
            <person name="Ichikawa N."/>
        </authorList>
    </citation>
    <scope>NUCLEOTIDE SEQUENCE [LARGE SCALE GENOMIC DNA]</scope>
    <source>
        <strain evidence="11 14">NBRC 100868</strain>
    </source>
</reference>
<evidence type="ECO:0000259" key="10">
    <source>
        <dbReference type="PROSITE" id="PS51747"/>
    </source>
</evidence>
<keyword evidence="3 8" id="KW-0819">tRNA processing</keyword>
<dbReference type="InterPro" id="IPR058535">
    <property type="entry name" value="MafB19-deam"/>
</dbReference>
<comment type="catalytic activity">
    <reaction evidence="7 8">
        <text>adenosine(34) in tRNA + H2O + H(+) = inosine(34) in tRNA + NH4(+)</text>
        <dbReference type="Rhea" id="RHEA:43168"/>
        <dbReference type="Rhea" id="RHEA-COMP:10373"/>
        <dbReference type="Rhea" id="RHEA-COMP:10374"/>
        <dbReference type="ChEBI" id="CHEBI:15377"/>
        <dbReference type="ChEBI" id="CHEBI:15378"/>
        <dbReference type="ChEBI" id="CHEBI:28938"/>
        <dbReference type="ChEBI" id="CHEBI:74411"/>
        <dbReference type="ChEBI" id="CHEBI:82852"/>
        <dbReference type="EC" id="3.5.4.33"/>
    </reaction>
</comment>
<dbReference type="PROSITE" id="PS00903">
    <property type="entry name" value="CYT_DCMP_DEAMINASES_1"/>
    <property type="match status" value="1"/>
</dbReference>
<dbReference type="AlphaFoldDB" id="A0A1I5S0C5"/>
<keyword evidence="5 8" id="KW-0378">Hydrolase</keyword>
<dbReference type="EC" id="3.5.4.33" evidence="8"/>
<dbReference type="PANTHER" id="PTHR11079:SF202">
    <property type="entry name" value="TRNA-SPECIFIC ADENOSINE DEAMINASE"/>
    <property type="match status" value="1"/>
</dbReference>
<dbReference type="SUPFAM" id="SSF53927">
    <property type="entry name" value="Cytidine deaminase-like"/>
    <property type="match status" value="1"/>
</dbReference>
<feature type="active site" description="Proton donor" evidence="8">
    <location>
        <position position="60"/>
    </location>
</feature>
<comment type="similarity">
    <text evidence="1">Belongs to the cytidine and deoxycytidylate deaminase family. ADAT2 subfamily.</text>
</comment>
<evidence type="ECO:0000256" key="2">
    <source>
        <dbReference type="ARBA" id="ARBA00011738"/>
    </source>
</evidence>
<name>A0A1I5S0C5_9BACI</name>
<feature type="compositionally biased region" description="Basic and acidic residues" evidence="9">
    <location>
        <begin position="162"/>
        <end position="178"/>
    </location>
</feature>
<dbReference type="STRING" id="306540.SAMN05421839_1376"/>
<keyword evidence="14" id="KW-1185">Reference proteome</keyword>
<dbReference type="Pfam" id="PF14437">
    <property type="entry name" value="MafB19-deam"/>
    <property type="match status" value="1"/>
</dbReference>
<dbReference type="InterPro" id="IPR016193">
    <property type="entry name" value="Cytidine_deaminase-like"/>
</dbReference>
<evidence type="ECO:0000256" key="6">
    <source>
        <dbReference type="ARBA" id="ARBA00022833"/>
    </source>
</evidence>
<evidence type="ECO:0000256" key="3">
    <source>
        <dbReference type="ARBA" id="ARBA00022694"/>
    </source>
</evidence>
<dbReference type="Proteomes" id="UP000321547">
    <property type="component" value="Unassembled WGS sequence"/>
</dbReference>
<reference evidence="12 13" key="1">
    <citation type="submission" date="2016-10" db="EMBL/GenBank/DDBJ databases">
        <authorList>
            <person name="de Groot N.N."/>
        </authorList>
    </citation>
    <scope>NUCLEOTIDE SEQUENCE [LARGE SCALE GENOMIC DNA]</scope>
    <source>
        <strain evidence="12 13">DSM 17073</strain>
    </source>
</reference>
<evidence type="ECO:0000256" key="1">
    <source>
        <dbReference type="ARBA" id="ARBA00010669"/>
    </source>
</evidence>
<feature type="domain" description="CMP/dCMP-type deaminase" evidence="10">
    <location>
        <begin position="7"/>
        <end position="125"/>
    </location>
</feature>
<dbReference type="HAMAP" id="MF_00972">
    <property type="entry name" value="tRNA_aden_deaminase"/>
    <property type="match status" value="1"/>
</dbReference>
<sequence length="197" mass="22079">MTGTTIKNDHYYMQLAIQEALKAEAIGEVPIGAVLVHEGEVIASSFNLRETLETTASHAEMIVIDQGNQHFNSWRLEDCTLYVTLEPCPMCAGAIVQSRIKRVVFGALDPKAGCAGSLMNLLQDDRFNHQVEVTSGVEEEVCGALLQNFFKQLREKKKREKQARQSEKQAELENKMTDRQVIPFPVTKQDDHSSDQS</sequence>
<dbReference type="InterPro" id="IPR016192">
    <property type="entry name" value="APOBEC/CMP_deaminase_Zn-bd"/>
</dbReference>
<gene>
    <name evidence="8 11" type="primary">tadA</name>
    <name evidence="11" type="ORF">HHA03_19620</name>
    <name evidence="12" type="ORF">SAMN05421839_1376</name>
</gene>
<evidence type="ECO:0000256" key="9">
    <source>
        <dbReference type="SAM" id="MobiDB-lite"/>
    </source>
</evidence>
<protein>
    <recommendedName>
        <fullName evidence="8">tRNA-specific adenosine deaminase</fullName>
        <ecNumber evidence="8">3.5.4.33</ecNumber>
    </recommendedName>
</protein>
<evidence type="ECO:0000256" key="5">
    <source>
        <dbReference type="ARBA" id="ARBA00022801"/>
    </source>
</evidence>
<dbReference type="GO" id="GO:0002100">
    <property type="term" value="P:tRNA wobble adenosine to inosine editing"/>
    <property type="evidence" value="ECO:0007669"/>
    <property type="project" value="UniProtKB-UniRule"/>
</dbReference>
<evidence type="ECO:0000313" key="13">
    <source>
        <dbReference type="Proteomes" id="UP000242243"/>
    </source>
</evidence>
<dbReference type="Gene3D" id="3.40.140.10">
    <property type="entry name" value="Cytidine Deaminase, domain 2"/>
    <property type="match status" value="1"/>
</dbReference>
<organism evidence="12 13">
    <name type="scientific">Halolactibacillus halophilus</name>
    <dbReference type="NCBI Taxonomy" id="306540"/>
    <lineage>
        <taxon>Bacteria</taxon>
        <taxon>Bacillati</taxon>
        <taxon>Bacillota</taxon>
        <taxon>Bacilli</taxon>
        <taxon>Bacillales</taxon>
        <taxon>Bacillaceae</taxon>
        <taxon>Halolactibacillus</taxon>
    </lineage>
</organism>
<dbReference type="NCBIfam" id="NF008113">
    <property type="entry name" value="PRK10860.1"/>
    <property type="match status" value="1"/>
</dbReference>
<accession>A0A1I5S0C5</accession>
<dbReference type="EMBL" id="FOXC01000037">
    <property type="protein sequence ID" value="SFP64162.1"/>
    <property type="molecule type" value="Genomic_DNA"/>
</dbReference>
<dbReference type="PANTHER" id="PTHR11079">
    <property type="entry name" value="CYTOSINE DEAMINASE FAMILY MEMBER"/>
    <property type="match status" value="1"/>
</dbReference>